<reference evidence="3" key="1">
    <citation type="submission" date="2017-09" db="EMBL/GenBank/DDBJ databases">
        <title>Depth-based differentiation of microbial function through sediment-hosted aquifers and enrichment of novel symbionts in the deep terrestrial subsurface.</title>
        <authorList>
            <person name="Probst A.J."/>
            <person name="Ladd B."/>
            <person name="Jarett J.K."/>
            <person name="Geller-Mcgrath D.E."/>
            <person name="Sieber C.M.K."/>
            <person name="Emerson J.B."/>
            <person name="Anantharaman K."/>
            <person name="Thomas B.C."/>
            <person name="Malmstrom R."/>
            <person name="Stieglmeier M."/>
            <person name="Klingl A."/>
            <person name="Woyke T."/>
            <person name="Ryan C.M."/>
            <person name="Banfield J.F."/>
        </authorList>
    </citation>
    <scope>NUCLEOTIDE SEQUENCE [LARGE SCALE GENOMIC DNA]</scope>
</reference>
<keyword evidence="1" id="KW-0175">Coiled coil</keyword>
<name>A0A2M7QB00_9BACT</name>
<evidence type="ECO:0000313" key="3">
    <source>
        <dbReference type="Proteomes" id="UP000230973"/>
    </source>
</evidence>
<protein>
    <submittedName>
        <fullName evidence="2">Uncharacterized protein</fullName>
    </submittedName>
</protein>
<dbReference type="Proteomes" id="UP000230973">
    <property type="component" value="Unassembled WGS sequence"/>
</dbReference>
<accession>A0A2M7QB00</accession>
<feature type="coiled-coil region" evidence="1">
    <location>
        <begin position="350"/>
        <end position="377"/>
    </location>
</feature>
<dbReference type="AlphaFoldDB" id="A0A2M7QB00"/>
<sequence length="823" mass="92975">MVSPLVFFILFFSSMLSLLQKEHDLMSFLAWSMTRRLGTGESVSRQEQDSEREAVRQRLWEEDLSSNFFDNFGEPQSVEMRNGRISLTYDGFGTKEVGITEMCESGHWEITPTDRQREEKDRIQAEFQFDGLPNVGAIWRTVAFLGDESSNAKLTEDFDRLPSKDQSDIIEKVRLSVRSPESLAEAKIKRAIEDVYHKRRIDEALQDIISLQAPGEISIGSREKKGQEEVMGSYGGDSWGTGRRRDVIRTVWFLKVGGREIDGFLPSEKSIGGVSFFVDEAECKGRTAQQVCDRLLESRRETLLVYLEQVRVARTIPNDSRIYDLSPEEWTERYVKSLESLQAEVRQNWQKEESEKLQQLRLEREIYETAVVHLKKAREDVSVAEQRAKINRVNLDELSRPNWGKIGYESSEEMDEHADEMERYSLAIGELVTKRLRERGETEVAAVKSKEAVQVESREIVEGPASPAPWFLHGISQDRFEAYGRKPGEGFGLRVAGQSLYLPGGRSVVGMAFRSIKSRYQTNIFTVGLSPVGGQRIPTSVDRGGAELLALVDEPDRWQVGWTEKKDGRPFNYCLANVKGVTCVSSDGYVSNDKGWDRDDGQGPTAEEVLVAHGLSVDEVRTSESGETGEDEEAMRLRDGESLAVPNGRDAVTPESRKIDAHEADRFKAEALDKLSLVEAVLKAMPEQDKRASKKIPALLREVVEMRNSLEQKAIRNESAKDRAENRVSDFMERMRTLSRSNSAASSGMEDVEGSWYDRLFELWSEVPQAVVAETEGFDLKDKHGELVASVRRRLLEEIGNLQAGGKLDLKSLIDDEAESLLE</sequence>
<proteinExistence type="predicted"/>
<evidence type="ECO:0000256" key="1">
    <source>
        <dbReference type="SAM" id="Coils"/>
    </source>
</evidence>
<evidence type="ECO:0000313" key="2">
    <source>
        <dbReference type="EMBL" id="PIY62411.1"/>
    </source>
</evidence>
<feature type="coiled-coil region" evidence="1">
    <location>
        <begin position="707"/>
        <end position="741"/>
    </location>
</feature>
<organism evidence="2 3">
    <name type="scientific">Candidatus Uhrbacteria bacterium CG_4_10_14_0_8_um_filter_58_22</name>
    <dbReference type="NCBI Taxonomy" id="1975029"/>
    <lineage>
        <taxon>Bacteria</taxon>
        <taxon>Candidatus Uhriibacteriota</taxon>
    </lineage>
</organism>
<dbReference type="EMBL" id="PFLC01000040">
    <property type="protein sequence ID" value="PIY62411.1"/>
    <property type="molecule type" value="Genomic_DNA"/>
</dbReference>
<comment type="caution">
    <text evidence="2">The sequence shown here is derived from an EMBL/GenBank/DDBJ whole genome shotgun (WGS) entry which is preliminary data.</text>
</comment>
<gene>
    <name evidence="2" type="ORF">COY93_03280</name>
</gene>